<proteinExistence type="predicted"/>
<name>A0A419Q379_CLOSI</name>
<organism evidence="1 2">
    <name type="scientific">Clonorchis sinensis</name>
    <name type="common">Chinese liver fluke</name>
    <dbReference type="NCBI Taxonomy" id="79923"/>
    <lineage>
        <taxon>Eukaryota</taxon>
        <taxon>Metazoa</taxon>
        <taxon>Spiralia</taxon>
        <taxon>Lophotrochozoa</taxon>
        <taxon>Platyhelminthes</taxon>
        <taxon>Trematoda</taxon>
        <taxon>Digenea</taxon>
        <taxon>Opisthorchiida</taxon>
        <taxon>Opisthorchiata</taxon>
        <taxon>Opisthorchiidae</taxon>
        <taxon>Clonorchis</taxon>
    </lineage>
</organism>
<gene>
    <name evidence="1" type="ORF">CSKR_111099</name>
</gene>
<keyword evidence="2" id="KW-1185">Reference proteome</keyword>
<dbReference type="InParanoid" id="A0A419Q379"/>
<reference evidence="1 2" key="2">
    <citation type="journal article" date="2021" name="Genomics">
        <title>High-quality reference genome for Clonorchis sinensis.</title>
        <authorList>
            <person name="Young N.D."/>
            <person name="Stroehlein A.J."/>
            <person name="Kinkar L."/>
            <person name="Wang T."/>
            <person name="Sohn W.M."/>
            <person name="Chang B.C.H."/>
            <person name="Kaur P."/>
            <person name="Weisz D."/>
            <person name="Dudchenko O."/>
            <person name="Aiden E.L."/>
            <person name="Korhonen P.K."/>
            <person name="Gasser R.B."/>
        </authorList>
    </citation>
    <scope>NUCLEOTIDE SEQUENCE [LARGE SCALE GENOMIC DNA]</scope>
    <source>
        <strain evidence="1">Cs-k2</strain>
    </source>
</reference>
<evidence type="ECO:0000313" key="2">
    <source>
        <dbReference type="Proteomes" id="UP000286415"/>
    </source>
</evidence>
<dbReference type="AlphaFoldDB" id="A0A419Q379"/>
<accession>A0A419Q379</accession>
<dbReference type="EMBL" id="NIRI02000042">
    <property type="protein sequence ID" value="KAG5452055.1"/>
    <property type="molecule type" value="Genomic_DNA"/>
</dbReference>
<dbReference type="OrthoDB" id="78947at2759"/>
<reference evidence="1 2" key="1">
    <citation type="journal article" date="2018" name="Biotechnol. Adv.">
        <title>Improved genomic resources and new bioinformatic workflow for the carcinogenic parasite Clonorchis sinensis: Biotechnological implications.</title>
        <authorList>
            <person name="Wang D."/>
            <person name="Korhonen P.K."/>
            <person name="Gasser R.B."/>
            <person name="Young N.D."/>
        </authorList>
    </citation>
    <scope>NUCLEOTIDE SEQUENCE [LARGE SCALE GENOMIC DNA]</scope>
    <source>
        <strain evidence="1">Cs-k2</strain>
    </source>
</reference>
<protein>
    <submittedName>
        <fullName evidence="1">Uncharacterized protein</fullName>
    </submittedName>
</protein>
<comment type="caution">
    <text evidence="1">The sequence shown here is derived from an EMBL/GenBank/DDBJ whole genome shotgun (WGS) entry which is preliminary data.</text>
</comment>
<sequence length="310" mass="35317">MRRIIRRQVKLIHVTGPRKPPVSEAIKFRKEVHISNREVRLHRWAEPFEHLFSWPPASTHLKPTGDVDPWTVNVEPPKTSEAYDCISFLKRHRASGLGNLAVSQPSCFLWVAWQLGTERVLQLNNVFLSPSISVLFCFGGVRTVRNRSVVTPFRCLARGLKHFQVAQAWTGTVGVRRLGSNHGPSVARHLHTCVQLNYLFILFIIYYTIKGSNEVFIPPDKQHEPEVTRWLRHELTDQNIHVLNPTPAFRLLLSKLGQPGGVSDLVLPSDGMAVSYRKGVTTGRLFIFIMIISQLTHPRYQHPDTTSSLF</sequence>
<evidence type="ECO:0000313" key="1">
    <source>
        <dbReference type="EMBL" id="KAG5452055.1"/>
    </source>
</evidence>
<dbReference type="Proteomes" id="UP000286415">
    <property type="component" value="Unassembled WGS sequence"/>
</dbReference>